<dbReference type="PROSITE" id="PS50088">
    <property type="entry name" value="ANK_REPEAT"/>
    <property type="match status" value="5"/>
</dbReference>
<dbReference type="PRINTS" id="PR01415">
    <property type="entry name" value="ANKYRIN"/>
</dbReference>
<dbReference type="InterPro" id="IPR052391">
    <property type="entry name" value="E3_Ligase-Neurotoxin"/>
</dbReference>
<feature type="repeat" description="ANK" evidence="1">
    <location>
        <begin position="292"/>
        <end position="324"/>
    </location>
</feature>
<evidence type="ECO:0000259" key="3">
    <source>
        <dbReference type="SMART" id="SM00969"/>
    </source>
</evidence>
<evidence type="ECO:0000313" key="4">
    <source>
        <dbReference type="EMBL" id="LAB66747.1"/>
    </source>
</evidence>
<dbReference type="SMART" id="SM00248">
    <property type="entry name" value="ANK"/>
    <property type="match status" value="7"/>
</dbReference>
<evidence type="ECO:0000256" key="2">
    <source>
        <dbReference type="SAM" id="MobiDB-lite"/>
    </source>
</evidence>
<dbReference type="Pfam" id="PF12796">
    <property type="entry name" value="Ank_2"/>
    <property type="match status" value="3"/>
</dbReference>
<organism evidence="4">
    <name type="scientific">Hirondellea gigas</name>
    <dbReference type="NCBI Taxonomy" id="1518452"/>
    <lineage>
        <taxon>Eukaryota</taxon>
        <taxon>Metazoa</taxon>
        <taxon>Ecdysozoa</taxon>
        <taxon>Arthropoda</taxon>
        <taxon>Crustacea</taxon>
        <taxon>Multicrustacea</taxon>
        <taxon>Malacostraca</taxon>
        <taxon>Eumalacostraca</taxon>
        <taxon>Peracarida</taxon>
        <taxon>Amphipoda</taxon>
        <taxon>Amphilochidea</taxon>
        <taxon>Lysianassida</taxon>
        <taxon>Lysianassidira</taxon>
        <taxon>Lysianassoidea</taxon>
        <taxon>Lysianassidae</taxon>
        <taxon>Hirondellea</taxon>
    </lineage>
</organism>
<dbReference type="CDD" id="cd03716">
    <property type="entry name" value="SOCS_ASB_like"/>
    <property type="match status" value="1"/>
</dbReference>
<dbReference type="EMBL" id="IACF01001017">
    <property type="protein sequence ID" value="LAB66747.1"/>
    <property type="molecule type" value="mRNA"/>
</dbReference>
<dbReference type="PANTHER" id="PTHR24133">
    <property type="entry name" value="ANKYRIN DOMAIN-CONTAINING"/>
    <property type="match status" value="1"/>
</dbReference>
<dbReference type="PANTHER" id="PTHR24133:SF40">
    <property type="entry name" value="ANKYRIN REPEAT DOMAIN 44"/>
    <property type="match status" value="1"/>
</dbReference>
<dbReference type="PROSITE" id="PS50297">
    <property type="entry name" value="ANK_REP_REGION"/>
    <property type="match status" value="3"/>
</dbReference>
<reference evidence="4" key="1">
    <citation type="journal article" date="2018" name="Biosci. Biotechnol. Biochem.">
        <title>Polysaccharide hydrolase of the hadal zone amphipods Hirondellea gigas.</title>
        <authorList>
            <person name="Kobayashi H."/>
            <person name="Nagahama T."/>
            <person name="Arai W."/>
            <person name="Sasagawa Y."/>
            <person name="Umeda M."/>
            <person name="Hayashi T."/>
            <person name="Nikaido I."/>
            <person name="Watanabe H."/>
            <person name="Oguri K."/>
            <person name="Kitazato H."/>
            <person name="Fujioka K."/>
            <person name="Kido Y."/>
            <person name="Takami H."/>
        </authorList>
    </citation>
    <scope>NUCLEOTIDE SEQUENCE</scope>
    <source>
        <tissue evidence="4">Whole body</tissue>
    </source>
</reference>
<dbReference type="InterPro" id="IPR002110">
    <property type="entry name" value="Ankyrin_rpt"/>
</dbReference>
<evidence type="ECO:0000256" key="1">
    <source>
        <dbReference type="PROSITE-ProRule" id="PRU00023"/>
    </source>
</evidence>
<dbReference type="SMART" id="SM00969">
    <property type="entry name" value="SOCS_box"/>
    <property type="match status" value="1"/>
</dbReference>
<feature type="compositionally biased region" description="Low complexity" evidence="2">
    <location>
        <begin position="30"/>
        <end position="43"/>
    </location>
</feature>
<dbReference type="InterPro" id="IPR001496">
    <property type="entry name" value="SOCS_box"/>
</dbReference>
<feature type="repeat" description="ANK" evidence="1">
    <location>
        <begin position="116"/>
        <end position="148"/>
    </location>
</feature>
<feature type="repeat" description="ANK" evidence="1">
    <location>
        <begin position="191"/>
        <end position="223"/>
    </location>
</feature>
<feature type="repeat" description="ANK" evidence="1">
    <location>
        <begin position="149"/>
        <end position="181"/>
    </location>
</feature>
<name>A0A2P2HY89_9CRUS</name>
<feature type="repeat" description="ANK" evidence="1">
    <location>
        <begin position="326"/>
        <end position="358"/>
    </location>
</feature>
<proteinExistence type="evidence at transcript level"/>
<dbReference type="Gene3D" id="1.25.40.20">
    <property type="entry name" value="Ankyrin repeat-containing domain"/>
    <property type="match status" value="3"/>
</dbReference>
<dbReference type="InterPro" id="IPR036770">
    <property type="entry name" value="Ankyrin_rpt-contain_sf"/>
</dbReference>
<keyword evidence="1" id="KW-0040">ANK repeat</keyword>
<feature type="region of interest" description="Disordered" evidence="2">
    <location>
        <begin position="1"/>
        <end position="52"/>
    </location>
</feature>
<feature type="domain" description="SOCS box" evidence="3">
    <location>
        <begin position="492"/>
        <end position="531"/>
    </location>
</feature>
<dbReference type="SUPFAM" id="SSF48403">
    <property type="entry name" value="Ankyrin repeat"/>
    <property type="match status" value="1"/>
</dbReference>
<protein>
    <submittedName>
        <fullName evidence="4">Ankyrin repeat and KH domain-containing protein mask-like</fullName>
    </submittedName>
</protein>
<sequence>MSDNDNQNGGVGESEFSHGMFQRERRDTMESQASSSSEFSDFSTENEDPLDSRRLDILASDEETDQDNAETTFPNVIQRSTTFERVLSDAIIHQAPIDELKVILEAGAKLIDPVARRPNPLHYTVWQRYPEAAHLLIQQGYDVNALDDFDCSALHLAARHGYTDMVELLIKHGATVNYNTIETEDTFPVDAVDEPLRLAIKHGHCDVALILLENGANPNSRYFFGSEINLINPLKPEFLELLLLFGARVDEQDRNGLTPIMKACRLRKGMESLLLLLSYGGDVNIRADERHDHRTALHYAVLSGSLDIIMVLIDSGAQVRFEPDYNKPTPLHLAVRRGDIKVINLLLDVGAYVNSSTSLVGSVLHMACSEKVHNRLEVLELLLSRGANPNIVVQGLYGTPMLPPLGDYLAASDEHDLNVINLLLRHGTDVIMKSPQRSPLGLLNCVSALSQQPLVLEELLEGAQKFDLELIRNTCLLGTQERRLCLEVAGSPLSLRHLSRICLRHEPATARPDSVLKLKLPPIISKYLLYEIS</sequence>
<accession>A0A2P2HY89</accession>
<dbReference type="AlphaFoldDB" id="A0A2P2HY89"/>